<gene>
    <name evidence="1" type="ORF">CGZ90_12555</name>
</gene>
<sequence length="133" mass="15343">MMEDQHVILFDGVCNLCNGAVQFVLKHERNQKLRFTALQSQTGEELLQKHGFPAEKMDSFVLIQGGKAFTKSDAAVRAAHYLKLPYRLAAVGIIVPRPIRNKVYEYIARNRYKWFGKKDECMLPSPDIKERFI</sequence>
<accession>A0A235F825</accession>
<reference evidence="1 2" key="1">
    <citation type="submission" date="2017-07" db="EMBL/GenBank/DDBJ databases">
        <title>Fictibacillus sp. nov. GDSW-R2A3 Genome sequencing and assembly.</title>
        <authorList>
            <person name="Mayilraj S."/>
        </authorList>
    </citation>
    <scope>NUCLEOTIDE SEQUENCE [LARGE SCALE GENOMIC DNA]</scope>
    <source>
        <strain evidence="1 2">GDSW-R2A3</strain>
    </source>
</reference>
<dbReference type="AlphaFoldDB" id="A0A235F825"/>
<dbReference type="InterPro" id="IPR007263">
    <property type="entry name" value="DCC1-like"/>
</dbReference>
<evidence type="ECO:0008006" key="3">
    <source>
        <dbReference type="Google" id="ProtNLM"/>
    </source>
</evidence>
<dbReference type="InterPro" id="IPR052927">
    <property type="entry name" value="DCC_oxidoreductase"/>
</dbReference>
<name>A0A235F825_9BACL</name>
<dbReference type="PANTHER" id="PTHR33639">
    <property type="entry name" value="THIOL-DISULFIDE OXIDOREDUCTASE DCC"/>
    <property type="match status" value="1"/>
</dbReference>
<comment type="caution">
    <text evidence="1">The sequence shown here is derived from an EMBL/GenBank/DDBJ whole genome shotgun (WGS) entry which is preliminary data.</text>
</comment>
<dbReference type="Pfam" id="PF04134">
    <property type="entry name" value="DCC1-like"/>
    <property type="match status" value="1"/>
</dbReference>
<dbReference type="EMBL" id="NOII01000003">
    <property type="protein sequence ID" value="OYD57501.1"/>
    <property type="molecule type" value="Genomic_DNA"/>
</dbReference>
<proteinExistence type="predicted"/>
<dbReference type="Proteomes" id="UP000215059">
    <property type="component" value="Unassembled WGS sequence"/>
</dbReference>
<evidence type="ECO:0000313" key="2">
    <source>
        <dbReference type="Proteomes" id="UP000215059"/>
    </source>
</evidence>
<dbReference type="PANTHER" id="PTHR33639:SF2">
    <property type="entry name" value="DUF393 DOMAIN-CONTAINING PROTEIN"/>
    <property type="match status" value="1"/>
</dbReference>
<protein>
    <recommendedName>
        <fullName evidence="3">Thiol-disulfide oxidoreductase</fullName>
    </recommendedName>
</protein>
<dbReference type="GO" id="GO:0015035">
    <property type="term" value="F:protein-disulfide reductase activity"/>
    <property type="evidence" value="ECO:0007669"/>
    <property type="project" value="InterPro"/>
</dbReference>
<dbReference type="RefSeq" id="WP_094252851.1">
    <property type="nucleotide sequence ID" value="NZ_JBHLXL010000001.1"/>
</dbReference>
<keyword evidence="2" id="KW-1185">Reference proteome</keyword>
<organism evidence="1 2">
    <name type="scientific">Fictibacillus aquaticus</name>
    <dbReference type="NCBI Taxonomy" id="2021314"/>
    <lineage>
        <taxon>Bacteria</taxon>
        <taxon>Bacillati</taxon>
        <taxon>Bacillota</taxon>
        <taxon>Bacilli</taxon>
        <taxon>Bacillales</taxon>
        <taxon>Fictibacillaceae</taxon>
        <taxon>Fictibacillus</taxon>
    </lineage>
</organism>
<dbReference type="OrthoDB" id="9785438at2"/>
<evidence type="ECO:0000313" key="1">
    <source>
        <dbReference type="EMBL" id="OYD57501.1"/>
    </source>
</evidence>